<dbReference type="EMBL" id="QPJY01000008">
    <property type="protein sequence ID" value="RCX28110.1"/>
    <property type="molecule type" value="Genomic_DNA"/>
</dbReference>
<keyword evidence="1" id="KW-0472">Membrane</keyword>
<evidence type="ECO:0008006" key="4">
    <source>
        <dbReference type="Google" id="ProtNLM"/>
    </source>
</evidence>
<evidence type="ECO:0000256" key="1">
    <source>
        <dbReference type="SAM" id="Phobius"/>
    </source>
</evidence>
<organism evidence="2 3">
    <name type="scientific">Thioalbus denitrificans</name>
    <dbReference type="NCBI Taxonomy" id="547122"/>
    <lineage>
        <taxon>Bacteria</taxon>
        <taxon>Pseudomonadati</taxon>
        <taxon>Pseudomonadota</taxon>
        <taxon>Gammaproteobacteria</taxon>
        <taxon>Chromatiales</taxon>
        <taxon>Ectothiorhodospiraceae</taxon>
        <taxon>Thioalbus</taxon>
    </lineage>
</organism>
<evidence type="ECO:0000313" key="3">
    <source>
        <dbReference type="Proteomes" id="UP000252707"/>
    </source>
</evidence>
<dbReference type="RefSeq" id="WP_114280524.1">
    <property type="nucleotide sequence ID" value="NZ_QPJY01000008.1"/>
</dbReference>
<sequence length="86" mass="9600">MIDPTRRDHTPAALATDASWLARRLEPLEGIGLLLLQWLIAMALFGGITLLILGLSVWSPWPFLAGLMALRGYFYLHRVAGELLEE</sequence>
<dbReference type="AlphaFoldDB" id="A0A369C2B9"/>
<keyword evidence="1" id="KW-1133">Transmembrane helix</keyword>
<keyword evidence="3" id="KW-1185">Reference proteome</keyword>
<accession>A0A369C2B9</accession>
<evidence type="ECO:0000313" key="2">
    <source>
        <dbReference type="EMBL" id="RCX28110.1"/>
    </source>
</evidence>
<comment type="caution">
    <text evidence="2">The sequence shown here is derived from an EMBL/GenBank/DDBJ whole genome shotgun (WGS) entry which is preliminary data.</text>
</comment>
<name>A0A369C2B9_9GAMM</name>
<keyword evidence="1" id="KW-0812">Transmembrane</keyword>
<proteinExistence type="predicted"/>
<reference evidence="2 3" key="1">
    <citation type="submission" date="2018-07" db="EMBL/GenBank/DDBJ databases">
        <title>Genomic Encyclopedia of Type Strains, Phase IV (KMG-IV): sequencing the most valuable type-strain genomes for metagenomic binning, comparative biology and taxonomic classification.</title>
        <authorList>
            <person name="Goeker M."/>
        </authorList>
    </citation>
    <scope>NUCLEOTIDE SEQUENCE [LARGE SCALE GENOMIC DNA]</scope>
    <source>
        <strain evidence="2 3">DSM 26407</strain>
    </source>
</reference>
<protein>
    <recommendedName>
        <fullName evidence="4">Fatty acid desaturase</fullName>
    </recommendedName>
</protein>
<gene>
    <name evidence="2" type="ORF">DFQ59_108138</name>
</gene>
<dbReference type="Proteomes" id="UP000252707">
    <property type="component" value="Unassembled WGS sequence"/>
</dbReference>
<feature type="transmembrane region" description="Helical" evidence="1">
    <location>
        <begin position="31"/>
        <end position="52"/>
    </location>
</feature>